<proteinExistence type="predicted"/>
<evidence type="ECO:0000256" key="1">
    <source>
        <dbReference type="SAM" id="MobiDB-lite"/>
    </source>
</evidence>
<dbReference type="EMBL" id="KV784382">
    <property type="protein sequence ID" value="OEU08158.1"/>
    <property type="molecule type" value="Genomic_DNA"/>
</dbReference>
<gene>
    <name evidence="2" type="ORF">FRACYDRAFT_250387</name>
</gene>
<evidence type="ECO:0000313" key="2">
    <source>
        <dbReference type="EMBL" id="OEU08158.1"/>
    </source>
</evidence>
<dbReference type="OrthoDB" id="53260at2759"/>
<dbReference type="KEGG" id="fcy:FRACYDRAFT_250387"/>
<dbReference type="AlphaFoldDB" id="A0A1E7EQD3"/>
<evidence type="ECO:0008006" key="4">
    <source>
        <dbReference type="Google" id="ProtNLM"/>
    </source>
</evidence>
<dbReference type="InParanoid" id="A0A1E7EQD3"/>
<dbReference type="InterPro" id="IPR011989">
    <property type="entry name" value="ARM-like"/>
</dbReference>
<evidence type="ECO:0000313" key="3">
    <source>
        <dbReference type="Proteomes" id="UP000095751"/>
    </source>
</evidence>
<dbReference type="InterPro" id="IPR016024">
    <property type="entry name" value="ARM-type_fold"/>
</dbReference>
<name>A0A1E7EQD3_9STRA</name>
<organism evidence="2 3">
    <name type="scientific">Fragilariopsis cylindrus CCMP1102</name>
    <dbReference type="NCBI Taxonomy" id="635003"/>
    <lineage>
        <taxon>Eukaryota</taxon>
        <taxon>Sar</taxon>
        <taxon>Stramenopiles</taxon>
        <taxon>Ochrophyta</taxon>
        <taxon>Bacillariophyta</taxon>
        <taxon>Bacillariophyceae</taxon>
        <taxon>Bacillariophycidae</taxon>
        <taxon>Bacillariales</taxon>
        <taxon>Bacillariaceae</taxon>
        <taxon>Fragilariopsis</taxon>
    </lineage>
</organism>
<reference evidence="2 3" key="1">
    <citation type="submission" date="2016-09" db="EMBL/GenBank/DDBJ databases">
        <title>Extensive genetic diversity and differential bi-allelic expression allows diatom success in the polar Southern Ocean.</title>
        <authorList>
            <consortium name="DOE Joint Genome Institute"/>
            <person name="Mock T."/>
            <person name="Otillar R.P."/>
            <person name="Strauss J."/>
            <person name="Dupont C."/>
            <person name="Frickenhaus S."/>
            <person name="Maumus F."/>
            <person name="Mcmullan M."/>
            <person name="Sanges R."/>
            <person name="Schmutz J."/>
            <person name="Toseland A."/>
            <person name="Valas R."/>
            <person name="Veluchamy A."/>
            <person name="Ward B.J."/>
            <person name="Allen A."/>
            <person name="Barry K."/>
            <person name="Falciatore A."/>
            <person name="Ferrante M."/>
            <person name="Fortunato A.E."/>
            <person name="Gloeckner G."/>
            <person name="Gruber A."/>
            <person name="Hipkin R."/>
            <person name="Janech M."/>
            <person name="Kroth P."/>
            <person name="Leese F."/>
            <person name="Lindquist E."/>
            <person name="Lyon B.R."/>
            <person name="Martin J."/>
            <person name="Mayer C."/>
            <person name="Parker M."/>
            <person name="Quesneville H."/>
            <person name="Raymond J."/>
            <person name="Uhlig C."/>
            <person name="Valentin K.U."/>
            <person name="Worden A.Z."/>
            <person name="Armbrust E.V."/>
            <person name="Bowler C."/>
            <person name="Green B."/>
            <person name="Moulton V."/>
            <person name="Van Oosterhout C."/>
            <person name="Grigoriev I."/>
        </authorList>
    </citation>
    <scope>NUCLEOTIDE SEQUENCE [LARGE SCALE GENOMIC DNA]</scope>
    <source>
        <strain evidence="2 3">CCMP1102</strain>
    </source>
</reference>
<dbReference type="SUPFAM" id="SSF48371">
    <property type="entry name" value="ARM repeat"/>
    <property type="match status" value="1"/>
</dbReference>
<keyword evidence="3" id="KW-1185">Reference proteome</keyword>
<accession>A0A1E7EQD3</accession>
<protein>
    <recommendedName>
        <fullName evidence="4">ARM repeat-containing protein</fullName>
    </recommendedName>
</protein>
<dbReference type="Gene3D" id="1.25.10.10">
    <property type="entry name" value="Leucine-rich Repeat Variant"/>
    <property type="match status" value="1"/>
</dbReference>
<feature type="region of interest" description="Disordered" evidence="1">
    <location>
        <begin position="41"/>
        <end position="61"/>
    </location>
</feature>
<dbReference type="Proteomes" id="UP000095751">
    <property type="component" value="Unassembled WGS sequence"/>
</dbReference>
<sequence length="451" mass="49667">MALTVTRGSKPRVVDDTPKMALTVTRESKPRVVDDQSEMALTVTRGSESRVVDDTEEEEEDSKHYCTASINHEDSQDPTVEPIASATISANADAVAIVVAVATTVSTTVSAAADDEQPSTTFKLAEVLCNIVSDRYSYDEKLRTLERLRKWASTEDGEFLKLFHACGGVLSVLNFLIRTMDDGNCVGAVRIECIDNAALIIVDTTYPGENNVNEDIAKKIATSLMECDGINALINASEEYSSGDNVPQLNALCSIWLALKNITCNRAAMKDVSNKDQAAALFDTGIDIISQLKTVDDPQASSTLELVFETFFNIVSNDYVTRKNFQDNDILSKCLEVVKKDDAWTWQDEEFLRSLTLFFISCCVENLLVRISDYEIILPLLIVVLKEYISNSRIRNEVMDMLDGACSLVTDKKIIERSGAVEVLGALLKSNDTNEAAKNTVRTLINKIIAP</sequence>